<reference evidence="1 2" key="1">
    <citation type="submission" date="2019-12" db="EMBL/GenBank/DDBJ databases">
        <authorList>
            <person name="Huq M.A."/>
        </authorList>
    </citation>
    <scope>NUCLEOTIDE SEQUENCE [LARGE SCALE GENOMIC DNA]</scope>
    <source>
        <strain evidence="1 2">MAH-18</strain>
    </source>
</reference>
<sequence length="73" mass="8061">MNTTGIHPTFAVDHARAQAGEAARRAEDIRRAHAVRTTTTPAPGPTPPARVRVRRRNRHWWAWPGFRSGAVAG</sequence>
<dbReference type="RefSeq" id="WP_157346858.1">
    <property type="nucleotide sequence ID" value="NZ_WSEK01000005.1"/>
</dbReference>
<keyword evidence="2" id="KW-1185">Reference proteome</keyword>
<name>A0A6L6XX39_9ACTN</name>
<dbReference type="AlphaFoldDB" id="A0A6L6XX39"/>
<accession>A0A6L6XX39</accession>
<protein>
    <submittedName>
        <fullName evidence="1">Uncharacterized protein</fullName>
    </submittedName>
</protein>
<organism evidence="1 2">
    <name type="scientific">Nocardioides agri</name>
    <dbReference type="NCBI Taxonomy" id="2682843"/>
    <lineage>
        <taxon>Bacteria</taxon>
        <taxon>Bacillati</taxon>
        <taxon>Actinomycetota</taxon>
        <taxon>Actinomycetes</taxon>
        <taxon>Propionibacteriales</taxon>
        <taxon>Nocardioidaceae</taxon>
        <taxon>Nocardioides</taxon>
    </lineage>
</organism>
<dbReference type="EMBL" id="WSEK01000005">
    <property type="protein sequence ID" value="MVQ51820.1"/>
    <property type="molecule type" value="Genomic_DNA"/>
</dbReference>
<evidence type="ECO:0000313" key="1">
    <source>
        <dbReference type="EMBL" id="MVQ51820.1"/>
    </source>
</evidence>
<gene>
    <name evidence="1" type="ORF">GON03_21790</name>
</gene>
<evidence type="ECO:0000313" key="2">
    <source>
        <dbReference type="Proteomes" id="UP000473525"/>
    </source>
</evidence>
<comment type="caution">
    <text evidence="1">The sequence shown here is derived from an EMBL/GenBank/DDBJ whole genome shotgun (WGS) entry which is preliminary data.</text>
</comment>
<proteinExistence type="predicted"/>
<dbReference type="Proteomes" id="UP000473525">
    <property type="component" value="Unassembled WGS sequence"/>
</dbReference>